<dbReference type="RefSeq" id="WP_142943997.1">
    <property type="nucleotide sequence ID" value="NZ_VIKR01000006.1"/>
</dbReference>
<keyword evidence="5" id="KW-0997">Cell inner membrane</keyword>
<organism evidence="7 8">
    <name type="scientific">Aliikangiella marina</name>
    <dbReference type="NCBI Taxonomy" id="1712262"/>
    <lineage>
        <taxon>Bacteria</taxon>
        <taxon>Pseudomonadati</taxon>
        <taxon>Pseudomonadota</taxon>
        <taxon>Gammaproteobacteria</taxon>
        <taxon>Oceanospirillales</taxon>
        <taxon>Pleioneaceae</taxon>
        <taxon>Aliikangiella</taxon>
    </lineage>
</organism>
<evidence type="ECO:0000313" key="8">
    <source>
        <dbReference type="Proteomes" id="UP000317839"/>
    </source>
</evidence>
<keyword evidence="2 5" id="KW-0812">Transmembrane</keyword>
<dbReference type="Proteomes" id="UP000317839">
    <property type="component" value="Unassembled WGS sequence"/>
</dbReference>
<gene>
    <name evidence="5" type="primary">yciB</name>
    <name evidence="7" type="ORF">FLL45_20830</name>
</gene>
<feature type="transmembrane region" description="Helical" evidence="5">
    <location>
        <begin position="7"/>
        <end position="22"/>
    </location>
</feature>
<comment type="subcellular location">
    <subcellularLocation>
        <location evidence="5">Cell inner membrane</location>
        <topology evidence="5">Multi-pass membrane protein</topology>
    </subcellularLocation>
</comment>
<keyword evidence="4 5" id="KW-0472">Membrane</keyword>
<accession>A0A545T322</accession>
<dbReference type="PANTHER" id="PTHR36917">
    <property type="entry name" value="INTRACELLULAR SEPTATION PROTEIN A-RELATED"/>
    <property type="match status" value="1"/>
</dbReference>
<keyword evidence="3 5" id="KW-1133">Transmembrane helix</keyword>
<dbReference type="EMBL" id="VIKR01000006">
    <property type="protein sequence ID" value="TQV71598.1"/>
    <property type="molecule type" value="Genomic_DNA"/>
</dbReference>
<evidence type="ECO:0000256" key="6">
    <source>
        <dbReference type="SAM" id="MobiDB-lite"/>
    </source>
</evidence>
<name>A0A545T322_9GAMM</name>
<dbReference type="InterPro" id="IPR006008">
    <property type="entry name" value="YciB"/>
</dbReference>
<evidence type="ECO:0000256" key="5">
    <source>
        <dbReference type="HAMAP-Rule" id="MF_00189"/>
    </source>
</evidence>
<feature type="region of interest" description="Disordered" evidence="6">
    <location>
        <begin position="192"/>
        <end position="212"/>
    </location>
</feature>
<comment type="function">
    <text evidence="5">Plays a role in cell envelope biogenesis, maintenance of cell envelope integrity and membrane homeostasis.</text>
</comment>
<keyword evidence="8" id="KW-1185">Reference proteome</keyword>
<evidence type="ECO:0000256" key="1">
    <source>
        <dbReference type="ARBA" id="ARBA00022475"/>
    </source>
</evidence>
<sequence>MKLLLDYFPIIIFVGIYFWSGAEQPMYPAVQGLIVASFIQTIGVRILTGKFEKLHLWILGLTVVLGGMTLVFRDPLFVQWKASAVLWLTAVVLLYSQLVMKKPLIQQLFTSALEDEEIDVPDKVWAQVNYAWPLVNFIFGFINLYVAFNFSEAFWVKFKLFGIFGMTFVLIGFTIYKLFPFILEAEKQKEIEESANEESPSAESVTQQSREN</sequence>
<proteinExistence type="inferred from homology"/>
<keyword evidence="1 5" id="KW-1003">Cell membrane</keyword>
<feature type="transmembrane region" description="Helical" evidence="5">
    <location>
        <begin position="78"/>
        <end position="96"/>
    </location>
</feature>
<dbReference type="PANTHER" id="PTHR36917:SF1">
    <property type="entry name" value="INNER MEMBRANE-SPANNING PROTEIN YCIB"/>
    <property type="match status" value="1"/>
</dbReference>
<comment type="similarity">
    <text evidence="5">Belongs to the YciB family.</text>
</comment>
<feature type="transmembrane region" description="Helical" evidence="5">
    <location>
        <begin position="28"/>
        <end position="47"/>
    </location>
</feature>
<reference evidence="7 8" key="1">
    <citation type="submission" date="2019-06" db="EMBL/GenBank/DDBJ databases">
        <title>Draft genome of Aliikangiella marina GYP-15.</title>
        <authorList>
            <person name="Wang G."/>
        </authorList>
    </citation>
    <scope>NUCLEOTIDE SEQUENCE [LARGE SCALE GENOMIC DNA]</scope>
    <source>
        <strain evidence="7 8">GYP-15</strain>
    </source>
</reference>
<dbReference type="HAMAP" id="MF_00189">
    <property type="entry name" value="YciB"/>
    <property type="match status" value="1"/>
</dbReference>
<dbReference type="AlphaFoldDB" id="A0A545T322"/>
<feature type="transmembrane region" description="Helical" evidence="5">
    <location>
        <begin position="54"/>
        <end position="72"/>
    </location>
</feature>
<comment type="caution">
    <text evidence="7">The sequence shown here is derived from an EMBL/GenBank/DDBJ whole genome shotgun (WGS) entry which is preliminary data.</text>
</comment>
<feature type="transmembrane region" description="Helical" evidence="5">
    <location>
        <begin position="160"/>
        <end position="179"/>
    </location>
</feature>
<dbReference type="OrthoDB" id="9788219at2"/>
<evidence type="ECO:0000313" key="7">
    <source>
        <dbReference type="EMBL" id="TQV71598.1"/>
    </source>
</evidence>
<protein>
    <recommendedName>
        <fullName evidence="5">Inner membrane-spanning protein YciB</fullName>
    </recommendedName>
</protein>
<evidence type="ECO:0000256" key="2">
    <source>
        <dbReference type="ARBA" id="ARBA00022692"/>
    </source>
</evidence>
<dbReference type="Pfam" id="PF04279">
    <property type="entry name" value="IspA"/>
    <property type="match status" value="1"/>
</dbReference>
<evidence type="ECO:0000256" key="4">
    <source>
        <dbReference type="ARBA" id="ARBA00023136"/>
    </source>
</evidence>
<evidence type="ECO:0000256" key="3">
    <source>
        <dbReference type="ARBA" id="ARBA00022989"/>
    </source>
</evidence>
<feature type="transmembrane region" description="Helical" evidence="5">
    <location>
        <begin position="130"/>
        <end position="148"/>
    </location>
</feature>
<dbReference type="GO" id="GO:0005886">
    <property type="term" value="C:plasma membrane"/>
    <property type="evidence" value="ECO:0007669"/>
    <property type="project" value="UniProtKB-SubCell"/>
</dbReference>